<name>A0ABW5YV80_9SPHI</name>
<accession>A0ABW5YV80</accession>
<keyword evidence="2" id="KW-1185">Reference proteome</keyword>
<comment type="caution">
    <text evidence="1">The sequence shown here is derived from an EMBL/GenBank/DDBJ whole genome shotgun (WGS) entry which is preliminary data.</text>
</comment>
<dbReference type="Proteomes" id="UP001597509">
    <property type="component" value="Unassembled WGS sequence"/>
</dbReference>
<sequence length="354" mass="39019">MKRKFTLIAAIGTMICLSEARGQSAYLTIPDTRNTITLPTDYNLKLKSEFKRGDIMGLPNSGYAYILGLRGSSEDSGGPAHELAFSPTKLYLRSGTNAGGWQAWRELLIANTGGYFGIGTDNPREKLEILDGALKIGNTSFGNNYDKSPKNYTTVGSDNHGSLIFGSNVFIESYSNVNRSSLRTAMEHSSMAGAAIVIPGNLQNNQGSIIFHTTAPAVTQEDKPFDSPRMIINAAGNVGIGTISPQELLSVKGNIRAHQIKVETSNWPDYVFQPDYDLKSLESVEKYINENGHLPELPKAEVIHKEGYSLNEMDKILLKKIEELTLYIIQEKKSNAEQLLKLEKEIETLKISNK</sequence>
<protein>
    <submittedName>
        <fullName evidence="1">Uncharacterized protein</fullName>
    </submittedName>
</protein>
<dbReference type="RefSeq" id="WP_380920395.1">
    <property type="nucleotide sequence ID" value="NZ_JBHUPE010000004.1"/>
</dbReference>
<organism evidence="1 2">
    <name type="scientific">Sphingobacterium anhuiense</name>
    <dbReference type="NCBI Taxonomy" id="493780"/>
    <lineage>
        <taxon>Bacteria</taxon>
        <taxon>Pseudomonadati</taxon>
        <taxon>Bacteroidota</taxon>
        <taxon>Sphingobacteriia</taxon>
        <taxon>Sphingobacteriales</taxon>
        <taxon>Sphingobacteriaceae</taxon>
        <taxon>Sphingobacterium</taxon>
    </lineage>
</organism>
<reference evidence="2" key="1">
    <citation type="journal article" date="2019" name="Int. J. Syst. Evol. Microbiol.">
        <title>The Global Catalogue of Microorganisms (GCM) 10K type strain sequencing project: providing services to taxonomists for standard genome sequencing and annotation.</title>
        <authorList>
            <consortium name="The Broad Institute Genomics Platform"/>
            <consortium name="The Broad Institute Genome Sequencing Center for Infectious Disease"/>
            <person name="Wu L."/>
            <person name="Ma J."/>
        </authorList>
    </citation>
    <scope>NUCLEOTIDE SEQUENCE [LARGE SCALE GENOMIC DNA]</scope>
    <source>
        <strain evidence="2">KCTC 22209</strain>
    </source>
</reference>
<proteinExistence type="predicted"/>
<gene>
    <name evidence="1" type="ORF">ACFS6I_10850</name>
</gene>
<evidence type="ECO:0000313" key="2">
    <source>
        <dbReference type="Proteomes" id="UP001597509"/>
    </source>
</evidence>
<evidence type="ECO:0000313" key="1">
    <source>
        <dbReference type="EMBL" id="MFD2904425.1"/>
    </source>
</evidence>
<dbReference type="EMBL" id="JBHUPE010000004">
    <property type="protein sequence ID" value="MFD2904425.1"/>
    <property type="molecule type" value="Genomic_DNA"/>
</dbReference>